<reference evidence="2 3" key="1">
    <citation type="submission" date="2019-03" db="EMBL/GenBank/DDBJ databases">
        <title>Genomic Encyclopedia of Type Strains, Phase III (KMG-III): the genomes of soil and plant-associated and newly described type strains.</title>
        <authorList>
            <person name="Whitman W."/>
        </authorList>
    </citation>
    <scope>NUCLEOTIDE SEQUENCE [LARGE SCALE GENOMIC DNA]</scope>
    <source>
        <strain evidence="2 3">CGMCC 1.12802</strain>
    </source>
</reference>
<dbReference type="Proteomes" id="UP000295313">
    <property type="component" value="Unassembled WGS sequence"/>
</dbReference>
<dbReference type="RefSeq" id="WP_133943598.1">
    <property type="nucleotide sequence ID" value="NZ_SOEO01000001.1"/>
</dbReference>
<keyword evidence="3" id="KW-1185">Reference proteome</keyword>
<protein>
    <submittedName>
        <fullName evidence="2">Putative autotransporter adhesin-like protein</fullName>
    </submittedName>
</protein>
<name>A0A4R8IBK7_9FLAO</name>
<organism evidence="2 3">
    <name type="scientific">Epilithonimonas xixisoli</name>
    <dbReference type="NCBI Taxonomy" id="1476462"/>
    <lineage>
        <taxon>Bacteria</taxon>
        <taxon>Pseudomonadati</taxon>
        <taxon>Bacteroidota</taxon>
        <taxon>Flavobacteriia</taxon>
        <taxon>Flavobacteriales</taxon>
        <taxon>Weeksellaceae</taxon>
        <taxon>Chryseobacterium group</taxon>
        <taxon>Epilithonimonas</taxon>
    </lineage>
</organism>
<evidence type="ECO:0000313" key="3">
    <source>
        <dbReference type="Proteomes" id="UP000295313"/>
    </source>
</evidence>
<dbReference type="OrthoDB" id="1274778at2"/>
<evidence type="ECO:0000259" key="1">
    <source>
        <dbReference type="Pfam" id="PF10988"/>
    </source>
</evidence>
<dbReference type="AlphaFoldDB" id="A0A4R8IBK7"/>
<dbReference type="Gene3D" id="2.160.20.120">
    <property type="match status" value="1"/>
</dbReference>
<dbReference type="Pfam" id="PF10988">
    <property type="entry name" value="DUF2807"/>
    <property type="match status" value="1"/>
</dbReference>
<feature type="domain" description="Putative auto-transporter adhesin head GIN" evidence="1">
    <location>
        <begin position="157"/>
        <end position="254"/>
    </location>
</feature>
<dbReference type="EMBL" id="SOEO01000001">
    <property type="protein sequence ID" value="TDX86970.1"/>
    <property type="molecule type" value="Genomic_DNA"/>
</dbReference>
<comment type="caution">
    <text evidence="2">The sequence shown here is derived from an EMBL/GenBank/DDBJ whole genome shotgun (WGS) entry which is preliminary data.</text>
</comment>
<dbReference type="InterPro" id="IPR021255">
    <property type="entry name" value="DUF2807"/>
</dbReference>
<proteinExistence type="predicted"/>
<evidence type="ECO:0000313" key="2">
    <source>
        <dbReference type="EMBL" id="TDX86970.1"/>
    </source>
</evidence>
<sequence length="275" mass="29202">MKIKLLSLILLASVGNFSCIQSKGSDGANGSDIMFSNLLSDSGKGEVIDKSYAVDFDELQISTGLNAEVYKSNEEKIVVYAPSDLMQYVVVKQEGRKVHVKIESQKKLSISTDRIKIKVYARDFDRLLASSSGSILLKDDFKFADLDVKVSSSGNIKGNISGNNVNIQASSSGDYNGDVNAKNLNLQTSSSGDIRITGKAENVSAQSSSSGDIKAENFTTESAVLTTSSSADITIGVRTSLTASASSSGDINVIKRGELNKVTKNESSSGSVNIR</sequence>
<accession>A0A4R8IBK7</accession>
<gene>
    <name evidence="2" type="ORF">B0I22_1135</name>
</gene>